<dbReference type="Pfam" id="PF20258">
    <property type="entry name" value="tRNA_Me_trans_C"/>
    <property type="match status" value="1"/>
</dbReference>
<keyword evidence="10" id="KW-0694">RNA-binding</keyword>
<organism evidence="15">
    <name type="scientific">Clastoptera arizonana</name>
    <name type="common">Arizona spittle bug</name>
    <dbReference type="NCBI Taxonomy" id="38151"/>
    <lineage>
        <taxon>Eukaryota</taxon>
        <taxon>Metazoa</taxon>
        <taxon>Ecdysozoa</taxon>
        <taxon>Arthropoda</taxon>
        <taxon>Hexapoda</taxon>
        <taxon>Insecta</taxon>
        <taxon>Pterygota</taxon>
        <taxon>Neoptera</taxon>
        <taxon>Paraneoptera</taxon>
        <taxon>Hemiptera</taxon>
        <taxon>Auchenorrhyncha</taxon>
        <taxon>Cercopoidea</taxon>
        <taxon>Clastopteridae</taxon>
        <taxon>Clastoptera</taxon>
    </lineage>
</organism>
<reference evidence="15" key="1">
    <citation type="submission" date="2015-12" db="EMBL/GenBank/DDBJ databases">
        <title>De novo transcriptome assembly of four potential Pierce s Disease insect vectors from Arizona vineyards.</title>
        <authorList>
            <person name="Tassone E.E."/>
        </authorList>
    </citation>
    <scope>NUCLEOTIDE SEQUENCE</scope>
</reference>
<dbReference type="Gene3D" id="2.40.30.10">
    <property type="entry name" value="Translation factors"/>
    <property type="match status" value="1"/>
</dbReference>
<comment type="subcellular location">
    <subcellularLocation>
        <location evidence="2">Mitochondrion</location>
    </subcellularLocation>
</comment>
<dbReference type="PANTHER" id="PTHR11933:SF5">
    <property type="entry name" value="MITOCHONDRIAL TRNA-SPECIFIC 2-THIOURIDYLASE 1"/>
    <property type="match status" value="1"/>
</dbReference>
<evidence type="ECO:0000256" key="7">
    <source>
        <dbReference type="ARBA" id="ARBA00022694"/>
    </source>
</evidence>
<dbReference type="SUPFAM" id="SSF52402">
    <property type="entry name" value="Adenine nucleotide alpha hydrolases-like"/>
    <property type="match status" value="1"/>
</dbReference>
<evidence type="ECO:0000259" key="13">
    <source>
        <dbReference type="Pfam" id="PF20258"/>
    </source>
</evidence>
<accession>A0A1B6C755</accession>
<dbReference type="EMBL" id="GEDC01027975">
    <property type="protein sequence ID" value="JAS09323.1"/>
    <property type="molecule type" value="Transcribed_RNA"/>
</dbReference>
<evidence type="ECO:0000259" key="14">
    <source>
        <dbReference type="Pfam" id="PF20259"/>
    </source>
</evidence>
<protein>
    <recommendedName>
        <fullName evidence="4">tRNA-5-taurinomethyluridine 2-sulfurtransferase</fullName>
        <ecNumber evidence="4">2.8.1.14</ecNumber>
    </recommendedName>
</protein>
<dbReference type="EC" id="2.8.1.14" evidence="4"/>
<dbReference type="PANTHER" id="PTHR11933">
    <property type="entry name" value="TRNA 5-METHYLAMINOMETHYL-2-THIOURIDYLATE -METHYLTRANSFERASE"/>
    <property type="match status" value="1"/>
</dbReference>
<evidence type="ECO:0000256" key="8">
    <source>
        <dbReference type="ARBA" id="ARBA00022741"/>
    </source>
</evidence>
<evidence type="ECO:0000256" key="1">
    <source>
        <dbReference type="ARBA" id="ARBA00003986"/>
    </source>
</evidence>
<dbReference type="AlphaFoldDB" id="A0A1B6C755"/>
<feature type="domain" description="tRNA-specific 2-thiouridylase MnmA-like central" evidence="14">
    <location>
        <begin position="222"/>
        <end position="283"/>
    </location>
</feature>
<keyword evidence="11" id="KW-1015">Disulfide bond</keyword>
<sequence length="385" mass="43475">MSVIRPCKIFKKVVVGMSGGVDSTVSALILKEKGYHVIGAYMQNWDFNDEIGNCTSNHDSLDVEKTCSHLGIEFIRLNFIKAYWNEVFSNVINEYELGITPNPDILCNRHIKFDLFFKHCLDKLKVDAIATGHYAITTFGPFLEHYNPEIGVRLLKAKDSLKDQSFFLSNVNQIALQKTMFPLGNYTKAEVKNIAKENGFLNIARRKESMGMCFIGSRNFSKFISQYIPNKSGLCIQIDSGNEVGRHSGVHQWAMGQRFKMGGQRTRQFICGIDSSTQNLYIATGKSHPSLWGQFLRTYKPHWIHSIPAELTSNKILFCDFRFRHNQPLAPCKLLRLPSDNLVINVMVPIQSIAKGQFAVFYRGNECLGSAKITAAGPSLYSLTH</sequence>
<dbReference type="CDD" id="cd01998">
    <property type="entry name" value="MnmA_TRMU-like"/>
    <property type="match status" value="1"/>
</dbReference>
<dbReference type="InterPro" id="IPR046884">
    <property type="entry name" value="MnmA-like_central"/>
</dbReference>
<keyword evidence="8" id="KW-0547">Nucleotide-binding</keyword>
<keyword evidence="9" id="KW-0067">ATP-binding</keyword>
<proteinExistence type="inferred from homology"/>
<evidence type="ECO:0000256" key="4">
    <source>
        <dbReference type="ARBA" id="ARBA00011953"/>
    </source>
</evidence>
<gene>
    <name evidence="15" type="ORF">g.14555</name>
</gene>
<evidence type="ECO:0000256" key="10">
    <source>
        <dbReference type="ARBA" id="ARBA00022884"/>
    </source>
</evidence>
<keyword evidence="6" id="KW-0808">Transferase</keyword>
<feature type="domain" description="tRNA-specific 2-thiouridylase MnmA-like C-terminal" evidence="13">
    <location>
        <begin position="296"/>
        <end position="373"/>
    </location>
</feature>
<evidence type="ECO:0000256" key="9">
    <source>
        <dbReference type="ARBA" id="ARBA00022840"/>
    </source>
</evidence>
<dbReference type="FunFam" id="3.40.50.620:FF:000104">
    <property type="entry name" value="Mitochondrial tRNA-specific 2-thiouridylase 1"/>
    <property type="match status" value="1"/>
</dbReference>
<comment type="similarity">
    <text evidence="3">Belongs to the MnmA/TRMU family.</text>
</comment>
<dbReference type="NCBIfam" id="NF001138">
    <property type="entry name" value="PRK00143.1"/>
    <property type="match status" value="1"/>
</dbReference>
<dbReference type="Pfam" id="PF03054">
    <property type="entry name" value="tRNA_Me_trans"/>
    <property type="match status" value="1"/>
</dbReference>
<dbReference type="GO" id="GO:0000049">
    <property type="term" value="F:tRNA binding"/>
    <property type="evidence" value="ECO:0007669"/>
    <property type="project" value="UniProtKB-KW"/>
</dbReference>
<comment type="function">
    <text evidence="1">Catalyzes the 2-thiolation of uridine at the wobble position (U34) of mitochondrial tRNA(Lys), tRNA(Glu) and tRNA(Gln). Required for the formation of 5-taurinomethyl-2-thiouridine (tm5s2U) of mitochondrial tRNA(Lys), tRNA(Glu), and tRNA(Gln) at the wobble position. ATP is required to activate the C2 atom of the wobble base.</text>
</comment>
<keyword evidence="5" id="KW-0820">tRNA-binding</keyword>
<evidence type="ECO:0000256" key="12">
    <source>
        <dbReference type="ARBA" id="ARBA00049564"/>
    </source>
</evidence>
<dbReference type="GO" id="GO:0061708">
    <property type="term" value="F:tRNA-5-taurinomethyluridine 2-sulfurtransferase"/>
    <property type="evidence" value="ECO:0007669"/>
    <property type="project" value="UniProtKB-EC"/>
</dbReference>
<dbReference type="GO" id="GO:0005739">
    <property type="term" value="C:mitochondrion"/>
    <property type="evidence" value="ECO:0007669"/>
    <property type="project" value="UniProtKB-SubCell"/>
</dbReference>
<dbReference type="Pfam" id="PF20259">
    <property type="entry name" value="tRNA_Me_trans_M"/>
    <property type="match status" value="1"/>
</dbReference>
<dbReference type="InterPro" id="IPR004506">
    <property type="entry name" value="MnmA-like"/>
</dbReference>
<evidence type="ECO:0000256" key="6">
    <source>
        <dbReference type="ARBA" id="ARBA00022679"/>
    </source>
</evidence>
<name>A0A1B6C755_9HEMI</name>
<dbReference type="Gene3D" id="3.40.50.620">
    <property type="entry name" value="HUPs"/>
    <property type="match status" value="1"/>
</dbReference>
<evidence type="ECO:0000256" key="5">
    <source>
        <dbReference type="ARBA" id="ARBA00022555"/>
    </source>
</evidence>
<dbReference type="GO" id="GO:0005524">
    <property type="term" value="F:ATP binding"/>
    <property type="evidence" value="ECO:0007669"/>
    <property type="project" value="UniProtKB-KW"/>
</dbReference>
<dbReference type="InterPro" id="IPR023382">
    <property type="entry name" value="MnmA-like_central_sf"/>
</dbReference>
<evidence type="ECO:0000256" key="2">
    <source>
        <dbReference type="ARBA" id="ARBA00004173"/>
    </source>
</evidence>
<dbReference type="InterPro" id="IPR014729">
    <property type="entry name" value="Rossmann-like_a/b/a_fold"/>
</dbReference>
<evidence type="ECO:0000256" key="11">
    <source>
        <dbReference type="ARBA" id="ARBA00023157"/>
    </source>
</evidence>
<dbReference type="NCBIfam" id="TIGR00420">
    <property type="entry name" value="trmU"/>
    <property type="match status" value="1"/>
</dbReference>
<evidence type="ECO:0000313" key="15">
    <source>
        <dbReference type="EMBL" id="JAS09323.1"/>
    </source>
</evidence>
<evidence type="ECO:0000256" key="3">
    <source>
        <dbReference type="ARBA" id="ARBA00006191"/>
    </source>
</evidence>
<dbReference type="InterPro" id="IPR046885">
    <property type="entry name" value="MnmA-like_C"/>
</dbReference>
<comment type="catalytic activity">
    <reaction evidence="12">
        <text>5-taurinomethyluridine(34) in tRNA + S-sulfanyl-L-cysteinyl-[protein] + AH2 + ATP = 5-taurinomethyl-2-thiouridine(34) in tRNA + L-cysteinyl-[protein] + A + AMP + diphosphate + H(+)</text>
        <dbReference type="Rhea" id="RHEA:47040"/>
        <dbReference type="Rhea" id="RHEA-COMP:10131"/>
        <dbReference type="Rhea" id="RHEA-COMP:11726"/>
        <dbReference type="Rhea" id="RHEA-COMP:11732"/>
        <dbReference type="Rhea" id="RHEA-COMP:11733"/>
        <dbReference type="ChEBI" id="CHEBI:13193"/>
        <dbReference type="ChEBI" id="CHEBI:15378"/>
        <dbReference type="ChEBI" id="CHEBI:17499"/>
        <dbReference type="ChEBI" id="CHEBI:29950"/>
        <dbReference type="ChEBI" id="CHEBI:30616"/>
        <dbReference type="ChEBI" id="CHEBI:33019"/>
        <dbReference type="ChEBI" id="CHEBI:61963"/>
        <dbReference type="ChEBI" id="CHEBI:87171"/>
        <dbReference type="ChEBI" id="CHEBI:87172"/>
        <dbReference type="ChEBI" id="CHEBI:456215"/>
        <dbReference type="EC" id="2.8.1.14"/>
    </reaction>
</comment>
<dbReference type="GO" id="GO:0002143">
    <property type="term" value="P:tRNA wobble position uridine thiolation"/>
    <property type="evidence" value="ECO:0007669"/>
    <property type="project" value="TreeGrafter"/>
</dbReference>
<dbReference type="Gene3D" id="2.30.30.280">
    <property type="entry name" value="Adenine nucleotide alpha hydrolases-like domains"/>
    <property type="match status" value="1"/>
</dbReference>
<keyword evidence="7" id="KW-0819">tRNA processing</keyword>